<feature type="transmembrane region" description="Helical" evidence="10">
    <location>
        <begin position="404"/>
        <end position="427"/>
    </location>
</feature>
<comment type="catalytic activity">
    <reaction evidence="9 10">
        <text>a ubiquinone + NADH + 5 H(+)(in) = a ubiquinol + NAD(+) + 4 H(+)(out)</text>
        <dbReference type="Rhea" id="RHEA:29091"/>
        <dbReference type="Rhea" id="RHEA-COMP:9565"/>
        <dbReference type="Rhea" id="RHEA-COMP:9566"/>
        <dbReference type="ChEBI" id="CHEBI:15378"/>
        <dbReference type="ChEBI" id="CHEBI:16389"/>
        <dbReference type="ChEBI" id="CHEBI:17976"/>
        <dbReference type="ChEBI" id="CHEBI:57540"/>
        <dbReference type="ChEBI" id="CHEBI:57945"/>
        <dbReference type="EC" id="7.1.1.2"/>
    </reaction>
</comment>
<gene>
    <name evidence="13" type="primary">nad4</name>
</gene>
<keyword evidence="10" id="KW-0249">Electron transport</keyword>
<dbReference type="EC" id="7.1.1.2" evidence="4 10"/>
<keyword evidence="13" id="KW-0560">Oxidoreductase</keyword>
<feature type="transmembrane region" description="Helical" evidence="10">
    <location>
        <begin position="113"/>
        <end position="131"/>
    </location>
</feature>
<feature type="transmembrane region" description="Helical" evidence="10">
    <location>
        <begin position="370"/>
        <end position="392"/>
    </location>
</feature>
<evidence type="ECO:0000256" key="6">
    <source>
        <dbReference type="ARBA" id="ARBA00022692"/>
    </source>
</evidence>
<evidence type="ECO:0000256" key="7">
    <source>
        <dbReference type="ARBA" id="ARBA00022989"/>
    </source>
</evidence>
<dbReference type="GO" id="GO:0003954">
    <property type="term" value="F:NADH dehydrogenase activity"/>
    <property type="evidence" value="ECO:0007669"/>
    <property type="project" value="TreeGrafter"/>
</dbReference>
<keyword evidence="10 13" id="KW-0496">Mitochondrion</keyword>
<feature type="transmembrane region" description="Helical" evidence="10">
    <location>
        <begin position="325"/>
        <end position="350"/>
    </location>
</feature>
<dbReference type="PRINTS" id="PR01437">
    <property type="entry name" value="NUOXDRDTASE4"/>
</dbReference>
<keyword evidence="10" id="KW-0830">Ubiquinone</keyword>
<keyword evidence="10" id="KW-0813">Transport</keyword>
<dbReference type="PANTHER" id="PTHR43507:SF1">
    <property type="entry name" value="NADH-UBIQUINONE OXIDOREDUCTASE CHAIN 4"/>
    <property type="match status" value="1"/>
</dbReference>
<evidence type="ECO:0000256" key="3">
    <source>
        <dbReference type="ARBA" id="ARBA00009025"/>
    </source>
</evidence>
<keyword evidence="11" id="KW-0732">Signal</keyword>
<dbReference type="GO" id="GO:0042773">
    <property type="term" value="P:ATP synthesis coupled electron transport"/>
    <property type="evidence" value="ECO:0007669"/>
    <property type="project" value="InterPro"/>
</dbReference>
<evidence type="ECO:0000313" key="13">
    <source>
        <dbReference type="EMBL" id="AER54636.1"/>
    </source>
</evidence>
<evidence type="ECO:0000256" key="4">
    <source>
        <dbReference type="ARBA" id="ARBA00012944"/>
    </source>
</evidence>
<dbReference type="InterPro" id="IPR001750">
    <property type="entry name" value="ND/Mrp_TM"/>
</dbReference>
<sequence>MLLAIVFVLLLSLLIVLFVPACNPTLVKKIGLFSSFLVLWLTILCWGSHVPNSYFQSNDLAYWVDTATSSLKWGPVQFGLDEISTPFVLLTALLTPVCIIVSWTTVRHLVREFVFCLLAIHLLLIGVFTSLNVLVFYILFEVILIPMFIIIGVWGSRKERERAAYYFFFFTLAGSLLMLLSIFVLYVVTGTLDYQLLVDTNIPPSIQIWCFLGFFFSLAVKVPKIPFHIWLPQAHVEAPVAGSVILAGILLKLGGYGFIRFSWGLFPDASQYFSPMIMTLSALAVIYASLSTCRQTDAKRLVAYSSVAHMGIVTIGIFSKTIEGIMAAVILMIAHGLVSSGLFIMVTNLYDRFHTKLIRYYRGATYTMPIFSLLFFALILANIAFPISLNFIGEFFSIVSAIQFSWVAIVGPLFGIVLSAAYSLAFYNKVVFGHPSQFTLVTRDLTRREFVSPILLIALTVVLGLAPVSIMASYASPFLI</sequence>
<feature type="transmembrane region" description="Helical" evidence="10">
    <location>
        <begin position="302"/>
        <end position="319"/>
    </location>
</feature>
<feature type="transmembrane region" description="Helical" evidence="10">
    <location>
        <begin position="86"/>
        <end position="106"/>
    </location>
</feature>
<dbReference type="NCBIfam" id="TIGR01972">
    <property type="entry name" value="NDH_I_M"/>
    <property type="match status" value="1"/>
</dbReference>
<proteinExistence type="inferred from homology"/>
<feature type="transmembrane region" description="Helical" evidence="10">
    <location>
        <begin position="206"/>
        <end position="223"/>
    </location>
</feature>
<evidence type="ECO:0000256" key="2">
    <source>
        <dbReference type="ARBA" id="ARBA00004141"/>
    </source>
</evidence>
<evidence type="ECO:0000256" key="9">
    <source>
        <dbReference type="ARBA" id="ARBA00049551"/>
    </source>
</evidence>
<name>G9ISY7_PELNO</name>
<feature type="transmembrane region" description="Helical" evidence="10">
    <location>
        <begin position="272"/>
        <end position="290"/>
    </location>
</feature>
<evidence type="ECO:0000256" key="5">
    <source>
        <dbReference type="ARBA" id="ARBA00021006"/>
    </source>
</evidence>
<feature type="transmembrane region" description="Helical" evidence="10">
    <location>
        <begin position="31"/>
        <end position="48"/>
    </location>
</feature>
<dbReference type="EMBL" id="JN700949">
    <property type="protein sequence ID" value="AER54636.1"/>
    <property type="molecule type" value="Genomic_DNA"/>
</dbReference>
<dbReference type="GO" id="GO:0008137">
    <property type="term" value="F:NADH dehydrogenase (ubiquinone) activity"/>
    <property type="evidence" value="ECO:0007669"/>
    <property type="project" value="UniProtKB-UniRule"/>
</dbReference>
<evidence type="ECO:0000256" key="10">
    <source>
        <dbReference type="RuleBase" id="RU003297"/>
    </source>
</evidence>
<dbReference type="InterPro" id="IPR010227">
    <property type="entry name" value="NADH_Q_OxRdtase_chainM/4"/>
</dbReference>
<dbReference type="PANTHER" id="PTHR43507">
    <property type="entry name" value="NADH-UBIQUINONE OXIDOREDUCTASE CHAIN 4"/>
    <property type="match status" value="1"/>
</dbReference>
<comment type="similarity">
    <text evidence="3 10">Belongs to the complex I subunit 4 family.</text>
</comment>
<keyword evidence="10" id="KW-0679">Respiratory chain</keyword>
<keyword evidence="8 10" id="KW-0472">Membrane</keyword>
<protein>
    <recommendedName>
        <fullName evidence="5 10">NADH-ubiquinone oxidoreductase chain 4</fullName>
        <ecNumber evidence="4 10">7.1.1.2</ecNumber>
    </recommendedName>
</protein>
<geneLocation type="mitochondrion" evidence="13"/>
<feature type="transmembrane region" description="Helical" evidence="10">
    <location>
        <begin position="450"/>
        <end position="475"/>
    </location>
</feature>
<feature type="chain" id="PRO_5003522366" description="NADH-ubiquinone oxidoreductase chain 4" evidence="11">
    <location>
        <begin position="22"/>
        <end position="480"/>
    </location>
</feature>
<evidence type="ECO:0000259" key="12">
    <source>
        <dbReference type="Pfam" id="PF00361"/>
    </source>
</evidence>
<feature type="transmembrane region" description="Helical" evidence="10">
    <location>
        <begin position="163"/>
        <end position="186"/>
    </location>
</feature>
<feature type="signal peptide" evidence="11">
    <location>
        <begin position="1"/>
        <end position="21"/>
    </location>
</feature>
<feature type="transmembrane region" description="Helical" evidence="10">
    <location>
        <begin position="137"/>
        <end position="156"/>
    </location>
</feature>
<evidence type="ECO:0000256" key="8">
    <source>
        <dbReference type="ARBA" id="ARBA00023136"/>
    </source>
</evidence>
<organism evidence="13">
    <name type="scientific">Pelagia noctiluca</name>
    <name type="common">Mauve stinger</name>
    <name type="synonym">Jellyfish</name>
    <dbReference type="NCBI Taxonomy" id="400838"/>
    <lineage>
        <taxon>Eukaryota</taxon>
        <taxon>Metazoa</taxon>
        <taxon>Cnidaria</taxon>
        <taxon>Scyphozoa</taxon>
        <taxon>Semaeostomeae</taxon>
        <taxon>Pelagiidae</taxon>
        <taxon>Pelagia</taxon>
    </lineage>
</organism>
<feature type="domain" description="NADH:quinone oxidoreductase/Mrp antiporter transmembrane" evidence="12">
    <location>
        <begin position="130"/>
        <end position="418"/>
    </location>
</feature>
<evidence type="ECO:0000256" key="1">
    <source>
        <dbReference type="ARBA" id="ARBA00003257"/>
    </source>
</evidence>
<evidence type="ECO:0000256" key="11">
    <source>
        <dbReference type="SAM" id="SignalP"/>
    </source>
</evidence>
<dbReference type="GO" id="GO:0031966">
    <property type="term" value="C:mitochondrial membrane"/>
    <property type="evidence" value="ECO:0007669"/>
    <property type="project" value="UniProtKB-SubCell"/>
</dbReference>
<dbReference type="Pfam" id="PF00361">
    <property type="entry name" value="Proton_antipo_M"/>
    <property type="match status" value="1"/>
</dbReference>
<dbReference type="InterPro" id="IPR003918">
    <property type="entry name" value="NADH_UbQ_OxRdtase"/>
</dbReference>
<keyword evidence="10" id="KW-0520">NAD</keyword>
<comment type="subcellular location">
    <subcellularLocation>
        <location evidence="2">Membrane</location>
        <topology evidence="2">Multi-pass membrane protein</topology>
    </subcellularLocation>
    <subcellularLocation>
        <location evidence="10">Mitochondrion membrane</location>
        <topology evidence="10">Multi-pass membrane protein</topology>
    </subcellularLocation>
</comment>
<keyword evidence="6 10" id="KW-0812">Transmembrane</keyword>
<accession>G9ISY7</accession>
<dbReference type="AlphaFoldDB" id="G9ISY7"/>
<feature type="transmembrane region" description="Helical" evidence="10">
    <location>
        <begin position="244"/>
        <end position="266"/>
    </location>
</feature>
<dbReference type="GO" id="GO:0015990">
    <property type="term" value="P:electron transport coupled proton transport"/>
    <property type="evidence" value="ECO:0007669"/>
    <property type="project" value="TreeGrafter"/>
</dbReference>
<comment type="function">
    <text evidence="1">Core subunit of the mitochondrial membrane respiratory chain NADH dehydrogenase (Complex I) that is believed to belong to the minimal assembly required for catalysis. Complex I functions in the transfer of electrons from NADH to the respiratory chain. The immediate electron acceptor for the enzyme is believed to be ubiquinone.</text>
</comment>
<keyword evidence="7 10" id="KW-1133">Transmembrane helix</keyword>
<reference evidence="13" key="1">
    <citation type="journal article" date="2012" name="Genome Biol. Evol.">
        <title>Evolution of linear mitochondrial genomes in medusozoan cnidarians.</title>
        <authorList>
            <person name="Kayal E."/>
            <person name="Bentlage B."/>
            <person name="Collins A.G."/>
            <person name="Kayal M."/>
            <person name="Pirro S."/>
            <person name="Lavrov D.V."/>
        </authorList>
    </citation>
    <scope>NUCLEOTIDE SEQUENCE</scope>
</reference>
<dbReference type="GO" id="GO:0048039">
    <property type="term" value="F:ubiquinone binding"/>
    <property type="evidence" value="ECO:0007669"/>
    <property type="project" value="TreeGrafter"/>
</dbReference>
<comment type="function">
    <text evidence="10">Core subunit of the mitochondrial membrane respiratory chain NADH dehydrogenase (Complex I) which catalyzes electron transfer from NADH through the respiratory chain, using ubiquinone as an electron acceptor. Essential for the catalytic activity and assembly of complex I.</text>
</comment>